<dbReference type="Proteomes" id="UP000242877">
    <property type="component" value="Unassembled WGS sequence"/>
</dbReference>
<evidence type="ECO:0000313" key="14">
    <source>
        <dbReference type="Proteomes" id="UP000242877"/>
    </source>
</evidence>
<evidence type="ECO:0000313" key="13">
    <source>
        <dbReference type="EMBL" id="KZZ88860.1"/>
    </source>
</evidence>
<comment type="caution">
    <text evidence="13">The sequence shown here is derived from an EMBL/GenBank/DDBJ whole genome shotgun (WGS) entry which is preliminary data.</text>
</comment>
<evidence type="ECO:0000256" key="4">
    <source>
        <dbReference type="ARBA" id="ARBA00022857"/>
    </source>
</evidence>
<sequence length="345" mass="37954">MDRAIDTITGLTRNPDQIIKHASAFFQDSRTRHVAAAAAGAVTLYQASKCLKASLTYRNVNNGVTLPKFEPSQEIAVITGGCGGIGWRLAGDLLKKGLKGVAILDIQEPQEPLPDRAHFYKTDITSPEAVANAAANIRNDIGEPTILVNNAGIGTLGPIMKEKYDYLKKEFEVNLLSHWVTVQEFLPYMLEKNHGHVVTIASTSSFVALGEMAAYTSTKAGVMAFHESLTQEIKWHHKADRVRTSLIHPNWLATPMTAPLFAQKTFKTFGAPIFIEDVSRETVKQITDQVSGQVIVPKSLTSLSYVRAAPAWLQEKIRGFGTRNLIEVGKIIEKQMAEREESKLG</sequence>
<evidence type="ECO:0000256" key="7">
    <source>
        <dbReference type="ARBA" id="ARBA00023098"/>
    </source>
</evidence>
<name>A0A166NBC6_9EURO</name>
<evidence type="ECO:0000256" key="8">
    <source>
        <dbReference type="ARBA" id="ARBA00023136"/>
    </source>
</evidence>
<keyword evidence="3" id="KW-0812">Transmembrane</keyword>
<dbReference type="EMBL" id="AZGZ01000023">
    <property type="protein sequence ID" value="KZZ88860.1"/>
    <property type="molecule type" value="Genomic_DNA"/>
</dbReference>
<dbReference type="PANTHER" id="PTHR24322:SF736">
    <property type="entry name" value="RETINOL DEHYDROGENASE 10"/>
    <property type="match status" value="1"/>
</dbReference>
<gene>
    <name evidence="13" type="ORF">AAP_04652</name>
</gene>
<dbReference type="PRINTS" id="PR00081">
    <property type="entry name" value="GDHRDH"/>
</dbReference>
<evidence type="ECO:0000256" key="12">
    <source>
        <dbReference type="RuleBase" id="RU000363"/>
    </source>
</evidence>
<evidence type="ECO:0000256" key="9">
    <source>
        <dbReference type="ARBA" id="ARBA00059620"/>
    </source>
</evidence>
<evidence type="ECO:0000256" key="3">
    <source>
        <dbReference type="ARBA" id="ARBA00022692"/>
    </source>
</evidence>
<evidence type="ECO:0000256" key="1">
    <source>
        <dbReference type="ARBA" id="ARBA00004141"/>
    </source>
</evidence>
<proteinExistence type="inferred from homology"/>
<keyword evidence="6" id="KW-0560">Oxidoreductase</keyword>
<dbReference type="InterPro" id="IPR036291">
    <property type="entry name" value="NAD(P)-bd_dom_sf"/>
</dbReference>
<keyword evidence="5" id="KW-1133">Transmembrane helix</keyword>
<dbReference type="GO" id="GO:0052650">
    <property type="term" value="F:all-trans-retinol dehydrogenase (NADP+) activity"/>
    <property type="evidence" value="ECO:0007669"/>
    <property type="project" value="UniProtKB-ARBA"/>
</dbReference>
<keyword evidence="14" id="KW-1185">Reference proteome</keyword>
<dbReference type="AlphaFoldDB" id="A0A166NBC6"/>
<dbReference type="FunFam" id="3.40.50.720:FF:000131">
    <property type="entry name" value="Short-chain dehydrogenase/reductase 3"/>
    <property type="match status" value="1"/>
</dbReference>
<dbReference type="VEuPathDB" id="FungiDB:AAP_04652"/>
<evidence type="ECO:0000256" key="2">
    <source>
        <dbReference type="ARBA" id="ARBA00006484"/>
    </source>
</evidence>
<protein>
    <recommendedName>
        <fullName evidence="10">Short-chain dehydrogenase/reductase 3</fullName>
    </recommendedName>
    <alternativeName>
        <fullName evidence="11">Retinal short-chain dehydrogenase/reductase 1</fullName>
    </alternativeName>
</protein>
<comment type="subcellular location">
    <subcellularLocation>
        <location evidence="1">Membrane</location>
        <topology evidence="1">Multi-pass membrane protein</topology>
    </subcellularLocation>
</comment>
<comment type="similarity">
    <text evidence="2 12">Belongs to the short-chain dehydrogenases/reductases (SDR) family.</text>
</comment>
<dbReference type="PANTHER" id="PTHR24322">
    <property type="entry name" value="PKSB"/>
    <property type="match status" value="1"/>
</dbReference>
<keyword evidence="4" id="KW-0521">NADP</keyword>
<evidence type="ECO:0000256" key="5">
    <source>
        <dbReference type="ARBA" id="ARBA00022989"/>
    </source>
</evidence>
<dbReference type="Gene3D" id="3.40.50.720">
    <property type="entry name" value="NAD(P)-binding Rossmann-like Domain"/>
    <property type="match status" value="1"/>
</dbReference>
<dbReference type="InterPro" id="IPR002347">
    <property type="entry name" value="SDR_fam"/>
</dbReference>
<accession>A0A166NBC6</accession>
<dbReference type="GO" id="GO:0016020">
    <property type="term" value="C:membrane"/>
    <property type="evidence" value="ECO:0007669"/>
    <property type="project" value="UniProtKB-SubCell"/>
</dbReference>
<dbReference type="OrthoDB" id="10253736at2759"/>
<comment type="function">
    <text evidence="9">Catalyzes the reduction of all-trans-retinal to all-trans-retinol in the presence of NADPH.</text>
</comment>
<evidence type="ECO:0000256" key="10">
    <source>
        <dbReference type="ARBA" id="ARBA00068717"/>
    </source>
</evidence>
<dbReference type="Pfam" id="PF00106">
    <property type="entry name" value="adh_short"/>
    <property type="match status" value="1"/>
</dbReference>
<keyword evidence="8" id="KW-0472">Membrane</keyword>
<keyword evidence="7" id="KW-0443">Lipid metabolism</keyword>
<evidence type="ECO:0000256" key="11">
    <source>
        <dbReference type="ARBA" id="ARBA00082544"/>
    </source>
</evidence>
<dbReference type="SUPFAM" id="SSF51735">
    <property type="entry name" value="NAD(P)-binding Rossmann-fold domains"/>
    <property type="match status" value="1"/>
</dbReference>
<organism evidence="13 14">
    <name type="scientific">Ascosphaera apis ARSEF 7405</name>
    <dbReference type="NCBI Taxonomy" id="392613"/>
    <lineage>
        <taxon>Eukaryota</taxon>
        <taxon>Fungi</taxon>
        <taxon>Dikarya</taxon>
        <taxon>Ascomycota</taxon>
        <taxon>Pezizomycotina</taxon>
        <taxon>Eurotiomycetes</taxon>
        <taxon>Eurotiomycetidae</taxon>
        <taxon>Onygenales</taxon>
        <taxon>Ascosphaeraceae</taxon>
        <taxon>Ascosphaera</taxon>
    </lineage>
</organism>
<dbReference type="PRINTS" id="PR00080">
    <property type="entry name" value="SDRFAMILY"/>
</dbReference>
<evidence type="ECO:0000256" key="6">
    <source>
        <dbReference type="ARBA" id="ARBA00023002"/>
    </source>
</evidence>
<reference evidence="13 14" key="1">
    <citation type="journal article" date="2016" name="Genome Biol. Evol.">
        <title>Divergent and convergent evolution of fungal pathogenicity.</title>
        <authorList>
            <person name="Shang Y."/>
            <person name="Xiao G."/>
            <person name="Zheng P."/>
            <person name="Cen K."/>
            <person name="Zhan S."/>
            <person name="Wang C."/>
        </authorList>
    </citation>
    <scope>NUCLEOTIDE SEQUENCE [LARGE SCALE GENOMIC DNA]</scope>
    <source>
        <strain evidence="13 14">ARSEF 7405</strain>
    </source>
</reference>